<dbReference type="EMBL" id="LJRF01000170">
    <property type="protein sequence ID" value="KPY44224.1"/>
    <property type="molecule type" value="Genomic_DNA"/>
</dbReference>
<comment type="caution">
    <text evidence="13">The sequence shown here is derived from an EMBL/GenBank/DDBJ whole genome shotgun (WGS) entry which is preliminary data.</text>
</comment>
<dbReference type="PANTHER" id="PTHR35457">
    <property type="entry name" value="HEME A SYNTHASE"/>
    <property type="match status" value="1"/>
</dbReference>
<dbReference type="Proteomes" id="UP000050554">
    <property type="component" value="Unassembled WGS sequence"/>
</dbReference>
<dbReference type="PATRIC" id="fig|55398.3.peg.723"/>
<evidence type="ECO:0000256" key="9">
    <source>
        <dbReference type="ARBA" id="ARBA00023136"/>
    </source>
</evidence>
<evidence type="ECO:0000256" key="10">
    <source>
        <dbReference type="ARBA" id="ARBA00023157"/>
    </source>
</evidence>
<evidence type="ECO:0000256" key="4">
    <source>
        <dbReference type="ARBA" id="ARBA00022723"/>
    </source>
</evidence>
<dbReference type="GO" id="GO:0016491">
    <property type="term" value="F:oxidoreductase activity"/>
    <property type="evidence" value="ECO:0007669"/>
    <property type="project" value="UniProtKB-KW"/>
</dbReference>
<dbReference type="GO" id="GO:0016020">
    <property type="term" value="C:membrane"/>
    <property type="evidence" value="ECO:0007669"/>
    <property type="project" value="UniProtKB-SubCell"/>
</dbReference>
<dbReference type="PANTHER" id="PTHR35457:SF1">
    <property type="entry name" value="HEME A SYNTHASE"/>
    <property type="match status" value="1"/>
</dbReference>
<feature type="transmembrane region" description="Helical" evidence="12">
    <location>
        <begin position="175"/>
        <end position="196"/>
    </location>
</feature>
<name>A0A0N8SNQ2_PSESI</name>
<gene>
    <name evidence="13" type="ORF">ALO47_00588</name>
</gene>
<dbReference type="GO" id="GO:0046872">
    <property type="term" value="F:metal ion binding"/>
    <property type="evidence" value="ECO:0007669"/>
    <property type="project" value="UniProtKB-KW"/>
</dbReference>
<accession>A0A0N8SNQ2</accession>
<evidence type="ECO:0000256" key="5">
    <source>
        <dbReference type="ARBA" id="ARBA00022989"/>
    </source>
</evidence>
<dbReference type="InterPro" id="IPR003780">
    <property type="entry name" value="COX15/CtaA_fam"/>
</dbReference>
<keyword evidence="7" id="KW-0408">Iron</keyword>
<proteinExistence type="predicted"/>
<keyword evidence="2" id="KW-1003">Cell membrane</keyword>
<evidence type="ECO:0000256" key="6">
    <source>
        <dbReference type="ARBA" id="ARBA00023002"/>
    </source>
</evidence>
<keyword evidence="5 12" id="KW-1133">Transmembrane helix</keyword>
<feature type="transmembrane region" description="Helical" evidence="12">
    <location>
        <begin position="303"/>
        <end position="323"/>
    </location>
</feature>
<evidence type="ECO:0008006" key="15">
    <source>
        <dbReference type="Google" id="ProtNLM"/>
    </source>
</evidence>
<keyword evidence="9 12" id="KW-0472">Membrane</keyword>
<keyword evidence="4" id="KW-0479">Metal-binding</keyword>
<feature type="transmembrane region" description="Helical" evidence="12">
    <location>
        <begin position="110"/>
        <end position="127"/>
    </location>
</feature>
<keyword evidence="6" id="KW-0560">Oxidoreductase</keyword>
<keyword evidence="10" id="KW-1015">Disulfide bond</keyword>
<sequence>MVMTRPGFRLALMATVLALVVVMLGAYTRLTHAGLGCPDWPGCYGFIGVPGTERQLEHAQLNFPDTPVEADKGWSEMTHRYFAGGLTLLILLLAAQAWRHRHLAGHPFKLAAGLLGIVAAQAAFGMWTVTLQLWPPVVAIHLLGGVATLSLLFLLSLRLSGVCPALSRVPARLRVLARLGLIFVVLQIALGGWVSANYAAMACTDLPTCQGRWWPEADFSNAFHLTQQIGPNYQGGHLDSEARTAIHLTHRMGAVLVSLTLLALAWQLRRVGLNRLAVLLVSALGVQLLFGLGNVLLHLPLVLAVAHSAGGAVLMLCMTLINYRVAVPWSLPRIEHDALVKIAGTGLRSRDALK</sequence>
<evidence type="ECO:0000256" key="3">
    <source>
        <dbReference type="ARBA" id="ARBA00022692"/>
    </source>
</evidence>
<organism evidence="13 14">
    <name type="scientific">Pseudomonas syringae pv. ribicola</name>
    <dbReference type="NCBI Taxonomy" id="55398"/>
    <lineage>
        <taxon>Bacteria</taxon>
        <taxon>Pseudomonadati</taxon>
        <taxon>Pseudomonadota</taxon>
        <taxon>Gammaproteobacteria</taxon>
        <taxon>Pseudomonadales</taxon>
        <taxon>Pseudomonadaceae</taxon>
        <taxon>Pseudomonas</taxon>
    </lineage>
</organism>
<comment type="subcellular location">
    <subcellularLocation>
        <location evidence="1">Membrane</location>
        <topology evidence="1">Multi-pass membrane protein</topology>
    </subcellularLocation>
</comment>
<reference evidence="13 14" key="1">
    <citation type="submission" date="2015-09" db="EMBL/GenBank/DDBJ databases">
        <title>Genome announcement of multiple Pseudomonas syringae strains.</title>
        <authorList>
            <person name="Thakur S."/>
            <person name="Wang P.W."/>
            <person name="Gong Y."/>
            <person name="Weir B.S."/>
            <person name="Guttman D.S."/>
        </authorList>
    </citation>
    <scope>NUCLEOTIDE SEQUENCE [LARGE SCALE GENOMIC DNA]</scope>
    <source>
        <strain evidence="13 14">ICMP3882</strain>
    </source>
</reference>
<dbReference type="GO" id="GO:0006784">
    <property type="term" value="P:heme A biosynthetic process"/>
    <property type="evidence" value="ECO:0007669"/>
    <property type="project" value="InterPro"/>
</dbReference>
<dbReference type="Pfam" id="PF02628">
    <property type="entry name" value="COX15-CtaA"/>
    <property type="match status" value="1"/>
</dbReference>
<feature type="transmembrane region" description="Helical" evidence="12">
    <location>
        <begin position="133"/>
        <end position="155"/>
    </location>
</feature>
<evidence type="ECO:0000256" key="1">
    <source>
        <dbReference type="ARBA" id="ARBA00004141"/>
    </source>
</evidence>
<evidence type="ECO:0000256" key="12">
    <source>
        <dbReference type="SAM" id="Phobius"/>
    </source>
</evidence>
<feature type="transmembrane region" description="Helical" evidence="12">
    <location>
        <begin position="81"/>
        <end position="98"/>
    </location>
</feature>
<evidence type="ECO:0000256" key="11">
    <source>
        <dbReference type="ARBA" id="ARBA00023444"/>
    </source>
</evidence>
<evidence type="ECO:0000313" key="14">
    <source>
        <dbReference type="Proteomes" id="UP000050554"/>
    </source>
</evidence>
<comment type="pathway">
    <text evidence="11">Porphyrin-containing compound metabolism.</text>
</comment>
<dbReference type="InterPro" id="IPR050450">
    <property type="entry name" value="COX15/CtaA_HemeA_synthase"/>
</dbReference>
<evidence type="ECO:0000256" key="8">
    <source>
        <dbReference type="ARBA" id="ARBA00023133"/>
    </source>
</evidence>
<keyword evidence="3 12" id="KW-0812">Transmembrane</keyword>
<dbReference type="AlphaFoldDB" id="A0A0N8SNQ2"/>
<evidence type="ECO:0000313" key="13">
    <source>
        <dbReference type="EMBL" id="KPY44224.1"/>
    </source>
</evidence>
<keyword evidence="8" id="KW-0350">Heme biosynthesis</keyword>
<evidence type="ECO:0000256" key="7">
    <source>
        <dbReference type="ARBA" id="ARBA00023004"/>
    </source>
</evidence>
<feature type="transmembrane region" description="Helical" evidence="12">
    <location>
        <begin position="248"/>
        <end position="266"/>
    </location>
</feature>
<feature type="transmembrane region" description="Helical" evidence="12">
    <location>
        <begin position="278"/>
        <end position="297"/>
    </location>
</feature>
<protein>
    <recommendedName>
        <fullName evidence="15">Cytochrome oxidase assembly</fullName>
    </recommendedName>
</protein>
<evidence type="ECO:0000256" key="2">
    <source>
        <dbReference type="ARBA" id="ARBA00022475"/>
    </source>
</evidence>